<evidence type="ECO:0000313" key="1">
    <source>
        <dbReference type="EMBL" id="EMR02439.1"/>
    </source>
</evidence>
<accession>M7NVE5</accession>
<organism evidence="1 2">
    <name type="scientific">Cesiribacter andamanensis AMV16</name>
    <dbReference type="NCBI Taxonomy" id="1279009"/>
    <lineage>
        <taxon>Bacteria</taxon>
        <taxon>Pseudomonadati</taxon>
        <taxon>Bacteroidota</taxon>
        <taxon>Cytophagia</taxon>
        <taxon>Cytophagales</taxon>
        <taxon>Cesiribacteraceae</taxon>
        <taxon>Cesiribacter</taxon>
    </lineage>
</organism>
<name>M7NVE5_9BACT</name>
<dbReference type="EMBL" id="AODQ01000058">
    <property type="protein sequence ID" value="EMR02439.1"/>
    <property type="molecule type" value="Genomic_DNA"/>
</dbReference>
<dbReference type="AlphaFoldDB" id="M7NVE5"/>
<reference evidence="1 2" key="1">
    <citation type="journal article" date="2013" name="Genome Announc.">
        <title>Draft Genome Sequence of Cesiribacter andamanensis Strain AMV16T, Isolated from a Soil Sample from a Mud Volcano in the Andaman Islands, India.</title>
        <authorList>
            <person name="Shivaji S."/>
            <person name="Ara S."/>
            <person name="Begum Z."/>
            <person name="Srinivas T.N."/>
            <person name="Singh A."/>
            <person name="Kumar Pinnaka A."/>
        </authorList>
    </citation>
    <scope>NUCLEOTIDE SEQUENCE [LARGE SCALE GENOMIC DNA]</scope>
    <source>
        <strain evidence="1 2">AMV16</strain>
    </source>
</reference>
<evidence type="ECO:0000313" key="2">
    <source>
        <dbReference type="Proteomes" id="UP000011910"/>
    </source>
</evidence>
<protein>
    <submittedName>
        <fullName evidence="1">Uncharacterized protein</fullName>
    </submittedName>
</protein>
<sequence length="129" mass="15173">MLAGLFYGFFALLDSNKVKAGHLAQKVSYDVLRYQWVVAEAYDIEHNRDISREYQAVAYQFLSSGGFVEFEDKVIRNTGSWQVKQDRLRIQFDDATLAEGQSFDMQLLRPEEMLLQNEQRRFRLLRLTL</sequence>
<comment type="caution">
    <text evidence="1">The sequence shown here is derived from an EMBL/GenBank/DDBJ whole genome shotgun (WGS) entry which is preliminary data.</text>
</comment>
<keyword evidence="2" id="KW-1185">Reference proteome</keyword>
<gene>
    <name evidence="1" type="ORF">ADICEAN_02425</name>
</gene>
<proteinExistence type="predicted"/>
<dbReference type="Proteomes" id="UP000011910">
    <property type="component" value="Unassembled WGS sequence"/>
</dbReference>